<organism evidence="2 3">
    <name type="scientific">Symbiodinium natans</name>
    <dbReference type="NCBI Taxonomy" id="878477"/>
    <lineage>
        <taxon>Eukaryota</taxon>
        <taxon>Sar</taxon>
        <taxon>Alveolata</taxon>
        <taxon>Dinophyceae</taxon>
        <taxon>Suessiales</taxon>
        <taxon>Symbiodiniaceae</taxon>
        <taxon>Symbiodinium</taxon>
    </lineage>
</organism>
<comment type="caution">
    <text evidence="2">The sequence shown here is derived from an EMBL/GenBank/DDBJ whole genome shotgun (WGS) entry which is preliminary data.</text>
</comment>
<dbReference type="AlphaFoldDB" id="A0A812JCJ2"/>
<proteinExistence type="predicted"/>
<gene>
    <name evidence="2" type="ORF">SNAT2548_LOCUS6491</name>
</gene>
<evidence type="ECO:0000256" key="1">
    <source>
        <dbReference type="SAM" id="MobiDB-lite"/>
    </source>
</evidence>
<feature type="compositionally biased region" description="Gly residues" evidence="1">
    <location>
        <begin position="281"/>
        <end position="292"/>
    </location>
</feature>
<sequence length="329" mass="33924">MLRKIEPFKQAEIDRELCAKEFRQWAKSMGPRAVRPTVDESSFYRTPVPGEPVTITGLRRRAELNGVHAEILSNQQDEFGRLHVRLHTADKRIMKIQPCRLMPEQPLRRLDLFAICPCTGIFDRQSLPLACANALRDVCNVRYVHSQGKKQLAFLQWPAAQPSRFETCGTDIRGRDMLFSASAPPQAASLTGMTAGGGIFTSSSSSGGFAGSAGASAPALAASSGSIFATSSGSSGSSGGGIFSAIPSGSSGGVAGATASAMAPAGNFGASSGSSAFGPPSGGIFGQGGGPAGAAFGAPAAGAQSGPSMFAQAFQQSRPGPGGARRRRR</sequence>
<keyword evidence="3" id="KW-1185">Reference proteome</keyword>
<feature type="region of interest" description="Disordered" evidence="1">
    <location>
        <begin position="281"/>
        <end position="329"/>
    </location>
</feature>
<evidence type="ECO:0000313" key="2">
    <source>
        <dbReference type="EMBL" id="CAE7205599.1"/>
    </source>
</evidence>
<dbReference type="Proteomes" id="UP000604046">
    <property type="component" value="Unassembled WGS sequence"/>
</dbReference>
<dbReference type="OrthoDB" id="10269940at2759"/>
<name>A0A812JCJ2_9DINO</name>
<evidence type="ECO:0000313" key="3">
    <source>
        <dbReference type="Proteomes" id="UP000604046"/>
    </source>
</evidence>
<dbReference type="EMBL" id="CAJNDS010000434">
    <property type="protein sequence ID" value="CAE7205599.1"/>
    <property type="molecule type" value="Genomic_DNA"/>
</dbReference>
<feature type="compositionally biased region" description="Low complexity" evidence="1">
    <location>
        <begin position="293"/>
        <end position="308"/>
    </location>
</feature>
<protein>
    <submittedName>
        <fullName evidence="2">Uncharacterized protein</fullName>
    </submittedName>
</protein>
<reference evidence="2" key="1">
    <citation type="submission" date="2021-02" db="EMBL/GenBank/DDBJ databases">
        <authorList>
            <person name="Dougan E. K."/>
            <person name="Rhodes N."/>
            <person name="Thang M."/>
            <person name="Chan C."/>
        </authorList>
    </citation>
    <scope>NUCLEOTIDE SEQUENCE</scope>
</reference>
<accession>A0A812JCJ2</accession>